<gene>
    <name evidence="18" type="primary">g1059</name>
    <name evidence="18" type="ORF">VP750_LOCUS920</name>
</gene>
<feature type="compositionally biased region" description="Polar residues" evidence="14">
    <location>
        <begin position="1"/>
        <end position="12"/>
    </location>
</feature>
<dbReference type="InterPro" id="IPR027417">
    <property type="entry name" value="P-loop_NTPase"/>
</dbReference>
<evidence type="ECO:0000256" key="8">
    <source>
        <dbReference type="ARBA" id="ARBA00022806"/>
    </source>
</evidence>
<evidence type="ECO:0000259" key="17">
    <source>
        <dbReference type="PROSITE" id="PS51195"/>
    </source>
</evidence>
<feature type="compositionally biased region" description="Polar residues" evidence="14">
    <location>
        <begin position="61"/>
        <end position="73"/>
    </location>
</feature>
<evidence type="ECO:0000256" key="3">
    <source>
        <dbReference type="ARBA" id="ARBA00012552"/>
    </source>
</evidence>
<dbReference type="InterPro" id="IPR011545">
    <property type="entry name" value="DEAD/DEAH_box_helicase_dom"/>
</dbReference>
<keyword evidence="4" id="KW-0690">Ribosome biogenesis</keyword>
<dbReference type="Proteomes" id="UP001497392">
    <property type="component" value="Unassembled WGS sequence"/>
</dbReference>
<dbReference type="EC" id="3.6.4.13" evidence="3"/>
<comment type="similarity">
    <text evidence="2">Belongs to the DEAD box helicase family. DDX5/DBP2 subfamily.</text>
</comment>
<feature type="domain" description="DEAD-box RNA helicase Q" evidence="17">
    <location>
        <begin position="172"/>
        <end position="198"/>
    </location>
</feature>
<dbReference type="PANTHER" id="PTHR47958">
    <property type="entry name" value="ATP-DEPENDENT RNA HELICASE DBP3"/>
    <property type="match status" value="1"/>
</dbReference>
<evidence type="ECO:0000256" key="9">
    <source>
        <dbReference type="ARBA" id="ARBA00022840"/>
    </source>
</evidence>
<dbReference type="InterPro" id="IPR001650">
    <property type="entry name" value="Helicase_C-like"/>
</dbReference>
<accession>A0ABP1FK40</accession>
<evidence type="ECO:0000256" key="6">
    <source>
        <dbReference type="ARBA" id="ARBA00022741"/>
    </source>
</evidence>
<evidence type="ECO:0000256" key="11">
    <source>
        <dbReference type="ARBA" id="ARBA00037449"/>
    </source>
</evidence>
<organism evidence="18 19">
    <name type="scientific">Coccomyxa viridis</name>
    <dbReference type="NCBI Taxonomy" id="1274662"/>
    <lineage>
        <taxon>Eukaryota</taxon>
        <taxon>Viridiplantae</taxon>
        <taxon>Chlorophyta</taxon>
        <taxon>core chlorophytes</taxon>
        <taxon>Trebouxiophyceae</taxon>
        <taxon>Trebouxiophyceae incertae sedis</taxon>
        <taxon>Coccomyxaceae</taxon>
        <taxon>Coccomyxa</taxon>
    </lineage>
</organism>
<name>A0ABP1FK40_9CHLO</name>
<keyword evidence="5" id="KW-0698">rRNA processing</keyword>
<keyword evidence="8 13" id="KW-0347">Helicase</keyword>
<proteinExistence type="inferred from homology"/>
<keyword evidence="19" id="KW-1185">Reference proteome</keyword>
<evidence type="ECO:0000256" key="12">
    <source>
        <dbReference type="PROSITE-ProRule" id="PRU00552"/>
    </source>
</evidence>
<dbReference type="InterPro" id="IPR044742">
    <property type="entry name" value="DEAD/DEAH_RhlB"/>
</dbReference>
<dbReference type="InterPro" id="IPR014014">
    <property type="entry name" value="RNA_helicase_DEAD_Q_motif"/>
</dbReference>
<comment type="function">
    <text evidence="11">ATP-dependent RNA helicase required for 60S ribosomal subunit synthesis. Involved in efficient pre-rRNA processing, predominantly at site A3, which is necessary for the normal formation of 25S and 5.8S rRNAs.</text>
</comment>
<dbReference type="PROSITE" id="PS00039">
    <property type="entry name" value="DEAD_ATP_HELICASE"/>
    <property type="match status" value="1"/>
</dbReference>
<evidence type="ECO:0000256" key="13">
    <source>
        <dbReference type="RuleBase" id="RU000492"/>
    </source>
</evidence>
<dbReference type="CDD" id="cd18787">
    <property type="entry name" value="SF2_C_DEAD"/>
    <property type="match status" value="1"/>
</dbReference>
<dbReference type="EMBL" id="CAXHTA020000002">
    <property type="protein sequence ID" value="CAL5219261.1"/>
    <property type="molecule type" value="Genomic_DNA"/>
</dbReference>
<comment type="caution">
    <text evidence="18">The sequence shown here is derived from an EMBL/GenBank/DDBJ whole genome shotgun (WGS) entry which is preliminary data.</text>
</comment>
<dbReference type="PROSITE" id="PS51194">
    <property type="entry name" value="HELICASE_CTER"/>
    <property type="match status" value="1"/>
</dbReference>
<dbReference type="SMART" id="SM00490">
    <property type="entry name" value="HELICc"/>
    <property type="match status" value="1"/>
</dbReference>
<dbReference type="InterPro" id="IPR000629">
    <property type="entry name" value="RNA-helicase_DEAD-box_CS"/>
</dbReference>
<evidence type="ECO:0000256" key="1">
    <source>
        <dbReference type="ARBA" id="ARBA00004604"/>
    </source>
</evidence>
<dbReference type="PROSITE" id="PS51192">
    <property type="entry name" value="HELICASE_ATP_BIND_1"/>
    <property type="match status" value="1"/>
</dbReference>
<evidence type="ECO:0000256" key="7">
    <source>
        <dbReference type="ARBA" id="ARBA00022801"/>
    </source>
</evidence>
<evidence type="ECO:0000256" key="5">
    <source>
        <dbReference type="ARBA" id="ARBA00022552"/>
    </source>
</evidence>
<evidence type="ECO:0000256" key="14">
    <source>
        <dbReference type="SAM" id="MobiDB-lite"/>
    </source>
</evidence>
<dbReference type="Gene3D" id="3.40.50.300">
    <property type="entry name" value="P-loop containing nucleotide triphosphate hydrolases"/>
    <property type="match status" value="2"/>
</dbReference>
<dbReference type="SUPFAM" id="SSF52540">
    <property type="entry name" value="P-loop containing nucleoside triphosphate hydrolases"/>
    <property type="match status" value="1"/>
</dbReference>
<dbReference type="InterPro" id="IPR014001">
    <property type="entry name" value="Helicase_ATP-bd"/>
</dbReference>
<feature type="short sequence motif" description="Q motif" evidence="12">
    <location>
        <begin position="172"/>
        <end position="198"/>
    </location>
</feature>
<evidence type="ECO:0000259" key="15">
    <source>
        <dbReference type="PROSITE" id="PS51192"/>
    </source>
</evidence>
<evidence type="ECO:0000256" key="4">
    <source>
        <dbReference type="ARBA" id="ARBA00022517"/>
    </source>
</evidence>
<evidence type="ECO:0000313" key="19">
    <source>
        <dbReference type="Proteomes" id="UP001497392"/>
    </source>
</evidence>
<feature type="domain" description="Helicase ATP-binding" evidence="15">
    <location>
        <begin position="201"/>
        <end position="378"/>
    </location>
</feature>
<keyword evidence="9 13" id="KW-0067">ATP-binding</keyword>
<dbReference type="Pfam" id="PF00271">
    <property type="entry name" value="Helicase_C"/>
    <property type="match status" value="1"/>
</dbReference>
<reference evidence="18 19" key="1">
    <citation type="submission" date="2024-06" db="EMBL/GenBank/DDBJ databases">
        <authorList>
            <person name="Kraege A."/>
            <person name="Thomma B."/>
        </authorList>
    </citation>
    <scope>NUCLEOTIDE SEQUENCE [LARGE SCALE GENOMIC DNA]</scope>
</reference>
<keyword evidence="7 13" id="KW-0378">Hydrolase</keyword>
<keyword evidence="10" id="KW-0539">Nucleus</keyword>
<feature type="region of interest" description="Disordered" evidence="14">
    <location>
        <begin position="1"/>
        <end position="115"/>
    </location>
</feature>
<evidence type="ECO:0000313" key="18">
    <source>
        <dbReference type="EMBL" id="CAL5219261.1"/>
    </source>
</evidence>
<dbReference type="CDD" id="cd00268">
    <property type="entry name" value="DEADc"/>
    <property type="match status" value="1"/>
</dbReference>
<dbReference type="Pfam" id="PF00270">
    <property type="entry name" value="DEAD"/>
    <property type="match status" value="1"/>
</dbReference>
<evidence type="ECO:0000256" key="10">
    <source>
        <dbReference type="ARBA" id="ARBA00023242"/>
    </source>
</evidence>
<sequence>MPGPNVNGSTLGPTADAEGEAKTHKKKKKRKQQPDSTSSAPLTVPEEQKSKKEKRKQPQEATASNAAAVQDATNGVPIEKQSADASMVPDQAAAAPTEGVKPKKKKSTPAGASDSAMWAAVGNQEAARAGRPVQKALYTEDPAVTCMTDAAVQQWRDERQTAITGCNIKPVTAFSQAGFSAELIQATKDFSQPSPIQAQCWPIILSGHDLVGIAATGSGKTLAFGLPGLTHILAQKAASPTPMKGPFVLVLAPTRELAQQIAVVLEEAGAPAALRTLCAYGGVPKQAQAQALRKGVDVLVATPGRLEDLMNDGACKLSGVTYLVLDEADRMLDLGFEPHIRAIASETRADRQTLMFSATWPPAIQKLASEFMAEPARVTVGSQDLSASHSVKQVVEVLDPAVRDRRLDELLRKYHASRKNRILVFVLYKKEASRVEAMLSKRGWKVAAIHGDISQQQRSRAVETFKSGAVPLLVATDVAARGLDIPDVEFVINYSFPLTAEDYVHRIGRTGRAGKTGLAHTFFSNTDKPRAGELINVLREADQPVPEELLKFGTTVKKKESKLYGAHFKEVDFTKKATKVSFDSDDE</sequence>
<protein>
    <recommendedName>
        <fullName evidence="3">RNA helicase</fullName>
        <ecNumber evidence="3">3.6.4.13</ecNumber>
    </recommendedName>
</protein>
<keyword evidence="6 13" id="KW-0547">Nucleotide-binding</keyword>
<dbReference type="PROSITE" id="PS51195">
    <property type="entry name" value="Q_MOTIF"/>
    <property type="match status" value="1"/>
</dbReference>
<comment type="subcellular location">
    <subcellularLocation>
        <location evidence="1">Nucleus</location>
        <location evidence="1">Nucleolus</location>
    </subcellularLocation>
</comment>
<evidence type="ECO:0000256" key="2">
    <source>
        <dbReference type="ARBA" id="ARBA00009334"/>
    </source>
</evidence>
<dbReference type="SMART" id="SM00487">
    <property type="entry name" value="DEXDc"/>
    <property type="match status" value="1"/>
</dbReference>
<evidence type="ECO:0000259" key="16">
    <source>
        <dbReference type="PROSITE" id="PS51194"/>
    </source>
</evidence>
<feature type="domain" description="Helicase C-terminal" evidence="16">
    <location>
        <begin position="406"/>
        <end position="553"/>
    </location>
</feature>